<dbReference type="OrthoDB" id="421993at2759"/>
<dbReference type="EMBL" id="MJEQ01037187">
    <property type="protein sequence ID" value="OIT03744.1"/>
    <property type="molecule type" value="Genomic_DNA"/>
</dbReference>
<name>A0A1J6IT73_NICAT</name>
<dbReference type="InterPro" id="IPR000120">
    <property type="entry name" value="Amidase"/>
</dbReference>
<dbReference type="Gene3D" id="3.90.1300.10">
    <property type="entry name" value="Amidase signature (AS) domain"/>
    <property type="match status" value="1"/>
</dbReference>
<protein>
    <submittedName>
        <fullName evidence="4">Fatty acid amide hydrolase</fullName>
    </submittedName>
</protein>
<gene>
    <name evidence="4" type="primary">FAAH_2</name>
    <name evidence="4" type="ORF">A4A49_39772</name>
</gene>
<accession>A0A1J6IT73</accession>
<dbReference type="Gramene" id="OIT03744">
    <property type="protein sequence ID" value="OIT03744"/>
    <property type="gene ID" value="A4A49_39772"/>
</dbReference>
<feature type="domain" description="Amidase" evidence="3">
    <location>
        <begin position="171"/>
        <end position="322"/>
    </location>
</feature>
<keyword evidence="4" id="KW-0378">Hydrolase</keyword>
<dbReference type="OMA" id="GTVWFHK"/>
<proteinExistence type="inferred from homology"/>
<evidence type="ECO:0000259" key="3">
    <source>
        <dbReference type="Pfam" id="PF01425"/>
    </source>
</evidence>
<sequence length="328" mass="35742">MGKKQVMVPVNEVDLTEVKYVPEKFEAPHLTGFWFKLFVKVMEAPLIGSLITTHLKQKNGMTEILKNTVIPEVPMFIPQFPLQDPEPGVVCLEEDVKPEERIDLALKCLPHYDPSSSWNSGSGEPFPFRYWKIRDYGYAYRSKFTTPSMVAEHFISAIEVLNDKQPSAPLLISFNPKEVRRQAAASTQRFEEGIPLSILDGILIAVKDDIDCFPHPSKGGSTWFHEVRQVNTDAVSVSRLRSSGAILVGKTNMHEFGMGTTGNNPNYGTPGNPHNPKRYTGGSSSGSAAIVASGLCSAALGTDGGGSIRIPASLCGVVGLKTHLDGLT</sequence>
<dbReference type="GO" id="GO:0047412">
    <property type="term" value="F:N-(long-chain-acyl)ethanolamine deacylase activity"/>
    <property type="evidence" value="ECO:0007669"/>
    <property type="project" value="TreeGrafter"/>
</dbReference>
<dbReference type="PANTHER" id="PTHR11895">
    <property type="entry name" value="TRANSAMIDASE"/>
    <property type="match status" value="1"/>
</dbReference>
<feature type="compositionally biased region" description="Low complexity" evidence="2">
    <location>
        <begin position="260"/>
        <end position="274"/>
    </location>
</feature>
<dbReference type="GO" id="GO:0016020">
    <property type="term" value="C:membrane"/>
    <property type="evidence" value="ECO:0007669"/>
    <property type="project" value="TreeGrafter"/>
</dbReference>
<dbReference type="SMR" id="A0A1J6IT73"/>
<dbReference type="InterPro" id="IPR020556">
    <property type="entry name" value="Amidase_CS"/>
</dbReference>
<dbReference type="Proteomes" id="UP000187609">
    <property type="component" value="Unassembled WGS sequence"/>
</dbReference>
<evidence type="ECO:0000256" key="1">
    <source>
        <dbReference type="ARBA" id="ARBA00009199"/>
    </source>
</evidence>
<dbReference type="AlphaFoldDB" id="A0A1J6IT73"/>
<dbReference type="KEGG" id="nau:109226183"/>
<comment type="caution">
    <text evidence="4">The sequence shown here is derived from an EMBL/GenBank/DDBJ whole genome shotgun (WGS) entry which is preliminary data.</text>
</comment>
<keyword evidence="5" id="KW-1185">Reference proteome</keyword>
<dbReference type="Pfam" id="PF01425">
    <property type="entry name" value="Amidase"/>
    <property type="match status" value="1"/>
</dbReference>
<reference evidence="4" key="1">
    <citation type="submission" date="2016-11" db="EMBL/GenBank/DDBJ databases">
        <title>The genome of Nicotiana attenuata.</title>
        <authorList>
            <person name="Xu S."/>
            <person name="Brockmoeller T."/>
            <person name="Gaquerel E."/>
            <person name="Navarro A."/>
            <person name="Kuhl H."/>
            <person name="Gase K."/>
            <person name="Ling Z."/>
            <person name="Zhou W."/>
            <person name="Kreitzer C."/>
            <person name="Stanke M."/>
            <person name="Tang H."/>
            <person name="Lyons E."/>
            <person name="Pandey P."/>
            <person name="Pandey S.P."/>
            <person name="Timmermann B."/>
            <person name="Baldwin I.T."/>
        </authorList>
    </citation>
    <scope>NUCLEOTIDE SEQUENCE [LARGE SCALE GENOMIC DNA]</scope>
    <source>
        <strain evidence="4">UT</strain>
    </source>
</reference>
<dbReference type="InterPro" id="IPR036928">
    <property type="entry name" value="AS_sf"/>
</dbReference>
<comment type="similarity">
    <text evidence="1">Belongs to the amidase family.</text>
</comment>
<evidence type="ECO:0000313" key="4">
    <source>
        <dbReference type="EMBL" id="OIT03744.1"/>
    </source>
</evidence>
<dbReference type="GeneID" id="109226183"/>
<dbReference type="STRING" id="49451.A0A1J6IT73"/>
<dbReference type="PANTHER" id="PTHR11895:SF157">
    <property type="entry name" value="FATTY ACID AMIDE HYDROLASE-LIKE"/>
    <property type="match status" value="1"/>
</dbReference>
<dbReference type="GO" id="GO:0070291">
    <property type="term" value="P:N-acylethanolamine metabolic process"/>
    <property type="evidence" value="ECO:0007669"/>
    <property type="project" value="TreeGrafter"/>
</dbReference>
<dbReference type="PROSITE" id="PS00571">
    <property type="entry name" value="AMIDASES"/>
    <property type="match status" value="1"/>
</dbReference>
<evidence type="ECO:0000313" key="5">
    <source>
        <dbReference type="Proteomes" id="UP000187609"/>
    </source>
</evidence>
<organism evidence="4 5">
    <name type="scientific">Nicotiana attenuata</name>
    <name type="common">Coyote tobacco</name>
    <dbReference type="NCBI Taxonomy" id="49451"/>
    <lineage>
        <taxon>Eukaryota</taxon>
        <taxon>Viridiplantae</taxon>
        <taxon>Streptophyta</taxon>
        <taxon>Embryophyta</taxon>
        <taxon>Tracheophyta</taxon>
        <taxon>Spermatophyta</taxon>
        <taxon>Magnoliopsida</taxon>
        <taxon>eudicotyledons</taxon>
        <taxon>Gunneridae</taxon>
        <taxon>Pentapetalae</taxon>
        <taxon>asterids</taxon>
        <taxon>lamiids</taxon>
        <taxon>Solanales</taxon>
        <taxon>Solanaceae</taxon>
        <taxon>Nicotianoideae</taxon>
        <taxon>Nicotianeae</taxon>
        <taxon>Nicotiana</taxon>
    </lineage>
</organism>
<evidence type="ECO:0000256" key="2">
    <source>
        <dbReference type="SAM" id="MobiDB-lite"/>
    </source>
</evidence>
<dbReference type="InterPro" id="IPR023631">
    <property type="entry name" value="Amidase_dom"/>
</dbReference>
<feature type="region of interest" description="Disordered" evidence="2">
    <location>
        <begin position="260"/>
        <end position="283"/>
    </location>
</feature>
<dbReference type="SUPFAM" id="SSF75304">
    <property type="entry name" value="Amidase signature (AS) enzymes"/>
    <property type="match status" value="1"/>
</dbReference>